<dbReference type="InterPro" id="IPR011856">
    <property type="entry name" value="tRNA_endonuc-like_dom_sf"/>
</dbReference>
<reference evidence="1 2" key="1">
    <citation type="submission" date="2019-06" db="EMBL/GenBank/DDBJ databases">
        <title>Genomic Encyclopedia of Archaeal and Bacterial Type Strains, Phase II (KMG-II): from individual species to whole genera.</title>
        <authorList>
            <person name="Goeker M."/>
        </authorList>
    </citation>
    <scope>NUCLEOTIDE SEQUENCE [LARGE SCALE GENOMIC DNA]</scope>
    <source>
        <strain evidence="1 2">DSM 18423</strain>
    </source>
</reference>
<organism evidence="1 2">
    <name type="scientific">Roseinatronobacter monicus</name>
    <dbReference type="NCBI Taxonomy" id="393481"/>
    <lineage>
        <taxon>Bacteria</taxon>
        <taxon>Pseudomonadati</taxon>
        <taxon>Pseudomonadota</taxon>
        <taxon>Alphaproteobacteria</taxon>
        <taxon>Rhodobacterales</taxon>
        <taxon>Paracoccaceae</taxon>
        <taxon>Roseinatronobacter</taxon>
    </lineage>
</organism>
<protein>
    <recommendedName>
        <fullName evidence="3">PD(D/E)XK endonuclease domain-containing protein</fullName>
    </recommendedName>
</protein>
<dbReference type="AlphaFoldDB" id="A0A543KFB0"/>
<dbReference type="EMBL" id="VFPT01000001">
    <property type="protein sequence ID" value="TQM93765.1"/>
    <property type="molecule type" value="Genomic_DNA"/>
</dbReference>
<evidence type="ECO:0000313" key="1">
    <source>
        <dbReference type="EMBL" id="TQM93765.1"/>
    </source>
</evidence>
<dbReference type="Proteomes" id="UP000320582">
    <property type="component" value="Unassembled WGS sequence"/>
</dbReference>
<evidence type="ECO:0008006" key="3">
    <source>
        <dbReference type="Google" id="ProtNLM"/>
    </source>
</evidence>
<evidence type="ECO:0000313" key="2">
    <source>
        <dbReference type="Proteomes" id="UP000320582"/>
    </source>
</evidence>
<gene>
    <name evidence="1" type="ORF">BD293_2414</name>
</gene>
<dbReference type="InterPro" id="IPR011335">
    <property type="entry name" value="Restrct_endonuc-II-like"/>
</dbReference>
<sequence length="213" mass="23369">MPRNFTTQLAGQIGESLVVAELGRRGIVATAFAGNVPDIDLLAYRDGRTIALQVKSVRAGSVSFDAKRYMNIVFDGDRQIITDTAPALDAALIFVIGQYRATIRRRPFFHPRTRRIAEPCPDQPCGMAGQARWHTPQKPAVHPYRRCAYTVGSIPRQLGADRRAPDVKLWAIPESTQVVRCPSQGAGDKTLVGMESGPEAIGIFSRGHFKGKK</sequence>
<proteinExistence type="predicted"/>
<name>A0A543KFB0_9RHOB</name>
<dbReference type="Gene3D" id="3.40.1350.10">
    <property type="match status" value="1"/>
</dbReference>
<dbReference type="SUPFAM" id="SSF52980">
    <property type="entry name" value="Restriction endonuclease-like"/>
    <property type="match status" value="1"/>
</dbReference>
<dbReference type="GO" id="GO:0003676">
    <property type="term" value="F:nucleic acid binding"/>
    <property type="evidence" value="ECO:0007669"/>
    <property type="project" value="InterPro"/>
</dbReference>
<keyword evidence="2" id="KW-1185">Reference proteome</keyword>
<comment type="caution">
    <text evidence="1">The sequence shown here is derived from an EMBL/GenBank/DDBJ whole genome shotgun (WGS) entry which is preliminary data.</text>
</comment>
<accession>A0A543KFB0</accession>